<dbReference type="STRING" id="1462526.BN990_01967"/>
<comment type="cofactor">
    <cofactor evidence="5">
        <name>Mg(2+)</name>
        <dbReference type="ChEBI" id="CHEBI:18420"/>
    </cofactor>
</comment>
<dbReference type="EC" id="6.3.3.2" evidence="5"/>
<dbReference type="eggNOG" id="COG0212">
    <property type="taxonomic scope" value="Bacteria"/>
</dbReference>
<proteinExistence type="inferred from homology"/>
<organism evidence="6 7">
    <name type="scientific">Virgibacillus massiliensis</name>
    <dbReference type="NCBI Taxonomy" id="1462526"/>
    <lineage>
        <taxon>Bacteria</taxon>
        <taxon>Bacillati</taxon>
        <taxon>Bacillota</taxon>
        <taxon>Bacilli</taxon>
        <taxon>Bacillales</taxon>
        <taxon>Bacillaceae</taxon>
        <taxon>Virgibacillus</taxon>
    </lineage>
</organism>
<evidence type="ECO:0000256" key="5">
    <source>
        <dbReference type="RuleBase" id="RU361279"/>
    </source>
</evidence>
<evidence type="ECO:0000256" key="4">
    <source>
        <dbReference type="PIRSR" id="PIRSR006806-1"/>
    </source>
</evidence>
<dbReference type="PANTHER" id="PTHR23407">
    <property type="entry name" value="ATPASE INHIBITOR/5-FORMYLTETRAHYDROFOLATE CYCLO-LIGASE"/>
    <property type="match status" value="1"/>
</dbReference>
<dbReference type="AlphaFoldDB" id="A0A024QBS4"/>
<feature type="binding site" evidence="4">
    <location>
        <begin position="133"/>
        <end position="141"/>
    </location>
    <ligand>
        <name>ATP</name>
        <dbReference type="ChEBI" id="CHEBI:30616"/>
    </ligand>
</feature>
<evidence type="ECO:0000256" key="1">
    <source>
        <dbReference type="ARBA" id="ARBA00010638"/>
    </source>
</evidence>
<evidence type="ECO:0000313" key="7">
    <source>
        <dbReference type="Proteomes" id="UP000028875"/>
    </source>
</evidence>
<protein>
    <recommendedName>
        <fullName evidence="5">5-formyltetrahydrofolate cyclo-ligase</fullName>
        <ecNumber evidence="5">6.3.3.2</ecNumber>
    </recommendedName>
</protein>
<dbReference type="RefSeq" id="WP_021291116.1">
    <property type="nucleotide sequence ID" value="NZ_BNER01000002.1"/>
</dbReference>
<dbReference type="EMBL" id="CCDP010000001">
    <property type="protein sequence ID" value="CDQ39655.1"/>
    <property type="molecule type" value="Genomic_DNA"/>
</dbReference>
<dbReference type="Proteomes" id="UP000028875">
    <property type="component" value="Unassembled WGS sequence"/>
</dbReference>
<evidence type="ECO:0000256" key="2">
    <source>
        <dbReference type="ARBA" id="ARBA00022741"/>
    </source>
</evidence>
<comment type="similarity">
    <text evidence="1 5">Belongs to the 5-formyltetrahydrofolate cyclo-ligase family.</text>
</comment>
<dbReference type="InterPro" id="IPR037171">
    <property type="entry name" value="NagB/RpiA_transferase-like"/>
</dbReference>
<dbReference type="InterPro" id="IPR002698">
    <property type="entry name" value="FTHF_cligase"/>
</dbReference>
<dbReference type="Pfam" id="PF01812">
    <property type="entry name" value="5-FTHF_cyc-lig"/>
    <property type="match status" value="1"/>
</dbReference>
<accession>A0A024QBS4</accession>
<keyword evidence="5" id="KW-0460">Magnesium</keyword>
<dbReference type="NCBIfam" id="TIGR02727">
    <property type="entry name" value="MTHFS_bact"/>
    <property type="match status" value="1"/>
</dbReference>
<dbReference type="SUPFAM" id="SSF100950">
    <property type="entry name" value="NagB/RpiA/CoA transferase-like"/>
    <property type="match status" value="1"/>
</dbReference>
<keyword evidence="2 4" id="KW-0547">Nucleotide-binding</keyword>
<gene>
    <name evidence="6" type="ORF">BN990_01967</name>
</gene>
<reference evidence="6 7" key="1">
    <citation type="submission" date="2014-03" db="EMBL/GenBank/DDBJ databases">
        <authorList>
            <person name="Urmite Genomes U."/>
        </authorList>
    </citation>
    <scope>NUCLEOTIDE SEQUENCE [LARGE SCALE GENOMIC DNA]</scope>
    <source>
        <strain evidence="6 7">Vm-5</strain>
    </source>
</reference>
<keyword evidence="3 4" id="KW-0067">ATP-binding</keyword>
<dbReference type="InterPro" id="IPR024185">
    <property type="entry name" value="FTHF_cligase-like_sf"/>
</dbReference>
<dbReference type="GO" id="GO:0009396">
    <property type="term" value="P:folic acid-containing compound biosynthetic process"/>
    <property type="evidence" value="ECO:0007669"/>
    <property type="project" value="TreeGrafter"/>
</dbReference>
<dbReference type="PANTHER" id="PTHR23407:SF1">
    <property type="entry name" value="5-FORMYLTETRAHYDROFOLATE CYCLO-LIGASE"/>
    <property type="match status" value="1"/>
</dbReference>
<dbReference type="GO" id="GO:0030272">
    <property type="term" value="F:5-formyltetrahydrofolate cyclo-ligase activity"/>
    <property type="evidence" value="ECO:0007669"/>
    <property type="project" value="UniProtKB-EC"/>
</dbReference>
<feature type="binding site" evidence="4">
    <location>
        <position position="49"/>
    </location>
    <ligand>
        <name>substrate</name>
    </ligand>
</feature>
<sequence length="189" mass="21990">MNKDQLRAQMIKNLKTIGLDERHDIEAKLHTNLFQTELWKNSNSIGITISQAFEWDTRRIIETAWEQKKRVCVPKCFPQQNALKFFQLYAYDQLEVAYAHLLEPKLAETEEVNLHTIELLIVPGIIFNRAGYRIGFGGGYYDRLLSAYFNKTISILHSRQLVDVIPVEPFDLPVETLITESEIVTNRHE</sequence>
<feature type="binding site" evidence="4">
    <location>
        <position position="54"/>
    </location>
    <ligand>
        <name>substrate</name>
    </ligand>
</feature>
<dbReference type="GO" id="GO:0005524">
    <property type="term" value="F:ATP binding"/>
    <property type="evidence" value="ECO:0007669"/>
    <property type="project" value="UniProtKB-KW"/>
</dbReference>
<feature type="binding site" evidence="4">
    <location>
        <begin position="3"/>
        <end position="7"/>
    </location>
    <ligand>
        <name>ATP</name>
        <dbReference type="ChEBI" id="CHEBI:30616"/>
    </ligand>
</feature>
<comment type="catalytic activity">
    <reaction evidence="5">
        <text>(6S)-5-formyl-5,6,7,8-tetrahydrofolate + ATP = (6R)-5,10-methenyltetrahydrofolate + ADP + phosphate</text>
        <dbReference type="Rhea" id="RHEA:10488"/>
        <dbReference type="ChEBI" id="CHEBI:30616"/>
        <dbReference type="ChEBI" id="CHEBI:43474"/>
        <dbReference type="ChEBI" id="CHEBI:57455"/>
        <dbReference type="ChEBI" id="CHEBI:57457"/>
        <dbReference type="ChEBI" id="CHEBI:456216"/>
        <dbReference type="EC" id="6.3.3.2"/>
    </reaction>
</comment>
<reference evidence="7" key="2">
    <citation type="submission" date="2014-05" db="EMBL/GenBank/DDBJ databases">
        <title>Draft genome sequence of Virgibacillus massiliensis Vm-5.</title>
        <authorList>
            <person name="Khelaifia S."/>
            <person name="Croce O."/>
            <person name="Lagier J.C."/>
            <person name="Raoult D."/>
        </authorList>
    </citation>
    <scope>NUCLEOTIDE SEQUENCE [LARGE SCALE GENOMIC DNA]</scope>
    <source>
        <strain evidence="7">Vm-5</strain>
    </source>
</reference>
<comment type="caution">
    <text evidence="6">The sequence shown here is derived from an EMBL/GenBank/DDBJ whole genome shotgun (WGS) entry which is preliminary data.</text>
</comment>
<evidence type="ECO:0000313" key="6">
    <source>
        <dbReference type="EMBL" id="CDQ39655.1"/>
    </source>
</evidence>
<dbReference type="GO" id="GO:0035999">
    <property type="term" value="P:tetrahydrofolate interconversion"/>
    <property type="evidence" value="ECO:0007669"/>
    <property type="project" value="TreeGrafter"/>
</dbReference>
<dbReference type="GO" id="GO:0046872">
    <property type="term" value="F:metal ion binding"/>
    <property type="evidence" value="ECO:0007669"/>
    <property type="project" value="UniProtKB-KW"/>
</dbReference>
<dbReference type="Gene3D" id="3.40.50.10420">
    <property type="entry name" value="NagB/RpiA/CoA transferase-like"/>
    <property type="match status" value="1"/>
</dbReference>
<dbReference type="PIRSF" id="PIRSF006806">
    <property type="entry name" value="FTHF_cligase"/>
    <property type="match status" value="1"/>
</dbReference>
<evidence type="ECO:0000256" key="3">
    <source>
        <dbReference type="ARBA" id="ARBA00022840"/>
    </source>
</evidence>
<dbReference type="OrthoDB" id="9801938at2"/>
<keyword evidence="5" id="KW-0479">Metal-binding</keyword>
<keyword evidence="7" id="KW-1185">Reference proteome</keyword>
<keyword evidence="6" id="KW-0436">Ligase</keyword>
<name>A0A024QBS4_9BACI</name>